<feature type="compositionally biased region" description="Low complexity" evidence="2">
    <location>
        <begin position="420"/>
        <end position="430"/>
    </location>
</feature>
<feature type="region of interest" description="Disordered" evidence="2">
    <location>
        <begin position="181"/>
        <end position="236"/>
    </location>
</feature>
<gene>
    <name evidence="4" type="ORF">CFD26_107882</name>
</gene>
<dbReference type="InterPro" id="IPR001841">
    <property type="entry name" value="Znf_RING"/>
</dbReference>
<proteinExistence type="predicted"/>
<feature type="compositionally biased region" description="Basic and acidic residues" evidence="2">
    <location>
        <begin position="90"/>
        <end position="99"/>
    </location>
</feature>
<dbReference type="GO" id="GO:0008270">
    <property type="term" value="F:zinc ion binding"/>
    <property type="evidence" value="ECO:0007669"/>
    <property type="project" value="UniProtKB-KW"/>
</dbReference>
<feature type="region of interest" description="Disordered" evidence="2">
    <location>
        <begin position="90"/>
        <end position="157"/>
    </location>
</feature>
<evidence type="ECO:0000259" key="3">
    <source>
        <dbReference type="PROSITE" id="PS50089"/>
    </source>
</evidence>
<feature type="compositionally biased region" description="Basic and acidic residues" evidence="2">
    <location>
        <begin position="726"/>
        <end position="777"/>
    </location>
</feature>
<sequence length="828" mass="90176">MAVADQPPGLMDIASSLTQDEIPFKLRCAICNKLAVNAFRLPCCDQAICENCQISLPETCPVCAHTPISSELCKPNKALRTTLKAFLRTEEKKREKERQSATPAISNGVTPADVTPAQSETPAVSEAPASKTVGEIPDGGLHSSDVARNEPSTVVTGAEPSDTVAENVADINQAAVVHPSIENEQAEDGPVEAGQTDEATEGKEPAEADATEEPQLPQPADEGITQAQGPAPMFPNAMGFNMGPGAFPNMAWNNASGDFNPMAQFMANGMFNFPNPMAMSGMGMDPMAANQGMLGGYGMSMNGMNSGMNMGMNFDASQGMYGGWDGSQNNMWNGGQDKFNPNAFANGMGPQYGGPSGFGGYNMSQPNGVHAQMQQQQFPSQDFQNGYYGPGYGRGNFRGRGRGFVPGGRGRGGFAGHMQANYPPNANYAALQTPNSSDFDQDTTGQSQEGHRAGISQDDPSATGTQADDTQIASGDGQVKPDQEPSKEAASQEASGDTAAGAISADGPATHGNTGEDETQLRGIPTIDSLDQSNHYEMMPNASMGMPGHMGMGFGRGYMRGQFSGGRGGGFGAAPFIGGPNVQQEPRGQGVEGAPAAPRAMRTDFAKKRTECNPNNAPRRRTDTDQIEIEIKVKVEIKSQVFQQTEESIPISRAEDPERRRDAPRRPRREDKYDEPSAAEDDRHRDRHRDRDRERDKDRKRSRRDRTQSPADSDYSSRHHSRRIKRDREDASDRDKDRARDKAPAKTSEPEKDPHTLEREARNRERMLKEQQRREAMNAETKSSRRRDNRQERILAGGRRLSYKYEDEEPDSARAARVEREREASRWA</sequence>
<dbReference type="OrthoDB" id="106784at2759"/>
<comment type="caution">
    <text evidence="4">The sequence shown here is derived from an EMBL/GenBank/DDBJ whole genome shotgun (WGS) entry which is preliminary data.</text>
</comment>
<feature type="compositionally biased region" description="Gly residues" evidence="2">
    <location>
        <begin position="405"/>
        <end position="415"/>
    </location>
</feature>
<feature type="compositionally biased region" description="Polar residues" evidence="2">
    <location>
        <begin position="458"/>
        <end position="473"/>
    </location>
</feature>
<dbReference type="Gene3D" id="3.30.40.10">
    <property type="entry name" value="Zinc/RING finger domain, C3HC4 (zinc finger)"/>
    <property type="match status" value="1"/>
</dbReference>
<evidence type="ECO:0000256" key="1">
    <source>
        <dbReference type="PROSITE-ProRule" id="PRU00175"/>
    </source>
</evidence>
<feature type="compositionally biased region" description="Polar residues" evidence="2">
    <location>
        <begin position="432"/>
        <end position="448"/>
    </location>
</feature>
<dbReference type="CDD" id="cd16620">
    <property type="entry name" value="vRING-HC-C4C4_RBBP6"/>
    <property type="match status" value="1"/>
</dbReference>
<keyword evidence="1" id="KW-0863">Zinc-finger</keyword>
<reference evidence="4 5" key="1">
    <citation type="submission" date="2018-08" db="EMBL/GenBank/DDBJ databases">
        <title>Draft genome sequences of two Aspergillus turcosus clinical strains isolated from bronchoalveolar lavage fluid: one azole-susceptible and the other azole-resistant.</title>
        <authorList>
            <person name="Parent-Michaud M."/>
            <person name="Dufresne P.J."/>
            <person name="Fournier E."/>
            <person name="Martineau C."/>
            <person name="Moreira S."/>
            <person name="Perkins V."/>
            <person name="De Repentigny L."/>
            <person name="Dufresne S.F."/>
        </authorList>
    </citation>
    <scope>NUCLEOTIDE SEQUENCE [LARGE SCALE GENOMIC DNA]</scope>
    <source>
        <strain evidence="4">HMR AF 1038</strain>
    </source>
</reference>
<organism evidence="4 5">
    <name type="scientific">Aspergillus turcosus</name>
    <dbReference type="NCBI Taxonomy" id="1245748"/>
    <lineage>
        <taxon>Eukaryota</taxon>
        <taxon>Fungi</taxon>
        <taxon>Dikarya</taxon>
        <taxon>Ascomycota</taxon>
        <taxon>Pezizomycotina</taxon>
        <taxon>Eurotiomycetes</taxon>
        <taxon>Eurotiomycetidae</taxon>
        <taxon>Eurotiales</taxon>
        <taxon>Aspergillaceae</taxon>
        <taxon>Aspergillus</taxon>
        <taxon>Aspergillus subgen. Fumigati</taxon>
    </lineage>
</organism>
<feature type="compositionally biased region" description="Polar residues" evidence="2">
    <location>
        <begin position="100"/>
        <end position="109"/>
    </location>
</feature>
<dbReference type="SUPFAM" id="SSF57850">
    <property type="entry name" value="RING/U-box"/>
    <property type="match status" value="1"/>
</dbReference>
<evidence type="ECO:0000313" key="4">
    <source>
        <dbReference type="EMBL" id="RLM01912.1"/>
    </source>
</evidence>
<dbReference type="EMBL" id="NIDN02000001">
    <property type="protein sequence ID" value="RLM01912.1"/>
    <property type="molecule type" value="Genomic_DNA"/>
</dbReference>
<feature type="compositionally biased region" description="Basic and acidic residues" evidence="2">
    <location>
        <begin position="653"/>
        <end position="699"/>
    </location>
</feature>
<dbReference type="PROSITE" id="PS50089">
    <property type="entry name" value="ZF_RING_2"/>
    <property type="match status" value="1"/>
</dbReference>
<keyword evidence="5" id="KW-1185">Reference proteome</keyword>
<feature type="region of interest" description="Disordered" evidence="2">
    <location>
        <begin position="405"/>
        <end position="523"/>
    </location>
</feature>
<dbReference type="STRING" id="1245748.A0A397IEW4"/>
<evidence type="ECO:0000256" key="2">
    <source>
        <dbReference type="SAM" id="MobiDB-lite"/>
    </source>
</evidence>
<dbReference type="Proteomes" id="UP000215289">
    <property type="component" value="Unassembled WGS sequence"/>
</dbReference>
<dbReference type="InterPro" id="IPR013083">
    <property type="entry name" value="Znf_RING/FYVE/PHD"/>
</dbReference>
<name>A0A397IEW4_9EURO</name>
<feature type="region of interest" description="Disordered" evidence="2">
    <location>
        <begin position="642"/>
        <end position="828"/>
    </location>
</feature>
<dbReference type="PANTHER" id="PTHR23184">
    <property type="entry name" value="TETRATRICOPEPTIDE REPEAT PROTEIN 14"/>
    <property type="match status" value="1"/>
</dbReference>
<keyword evidence="1" id="KW-0862">Zinc</keyword>
<feature type="domain" description="RING-type" evidence="3">
    <location>
        <begin position="28"/>
        <end position="63"/>
    </location>
</feature>
<feature type="compositionally biased region" description="Basic and acidic residues" evidence="2">
    <location>
        <begin position="811"/>
        <end position="828"/>
    </location>
</feature>
<accession>A0A397IEW4</accession>
<protein>
    <recommendedName>
        <fullName evidence="3">RING-type domain-containing protein</fullName>
    </recommendedName>
</protein>
<dbReference type="InterPro" id="IPR039190">
    <property type="entry name" value="TTC14"/>
</dbReference>
<evidence type="ECO:0000313" key="5">
    <source>
        <dbReference type="Proteomes" id="UP000215289"/>
    </source>
</evidence>
<keyword evidence="1" id="KW-0479">Metal-binding</keyword>
<dbReference type="AlphaFoldDB" id="A0A397IEW4"/>